<proteinExistence type="predicted"/>
<dbReference type="GO" id="GO:0003677">
    <property type="term" value="F:DNA binding"/>
    <property type="evidence" value="ECO:0007669"/>
    <property type="project" value="InterPro"/>
</dbReference>
<keyword evidence="2" id="KW-1185">Reference proteome</keyword>
<comment type="caution">
    <text evidence="1">The sequence shown here is derived from an EMBL/GenBank/DDBJ whole genome shotgun (WGS) entry which is preliminary data.</text>
</comment>
<protein>
    <submittedName>
        <fullName evidence="1">Uncharacterized protein</fullName>
    </submittedName>
</protein>
<evidence type="ECO:0000313" key="1">
    <source>
        <dbReference type="EMBL" id="GER23262.1"/>
    </source>
</evidence>
<dbReference type="OrthoDB" id="128993at2"/>
<dbReference type="SUPFAM" id="SSF53041">
    <property type="entry name" value="Resolvase-like"/>
    <property type="match status" value="1"/>
</dbReference>
<dbReference type="GO" id="GO:0000150">
    <property type="term" value="F:DNA strand exchange activity"/>
    <property type="evidence" value="ECO:0007669"/>
    <property type="project" value="InterPro"/>
</dbReference>
<reference evidence="1 2" key="1">
    <citation type="submission" date="2019-09" db="EMBL/GenBank/DDBJ databases">
        <title>Arthrobacter zafarii sp. nov., a moderately thermotolerant and halotolerant actinobacterium isolated from Cholistan desert soil of Pakistan.</title>
        <authorList>
            <person name="Amin A."/>
            <person name="Ahmed I."/>
            <person name="Khalid N."/>
            <person name="Schumann P."/>
            <person name="Busse H.J."/>
            <person name="Khan I.U."/>
            <person name="Li S."/>
            <person name="Li W.J."/>
        </authorList>
    </citation>
    <scope>NUCLEOTIDE SEQUENCE [LARGE SCALE GENOMIC DNA]</scope>
    <source>
        <strain evidence="1 2">NCCP-1664</strain>
    </source>
</reference>
<dbReference type="RefSeq" id="WP_149956868.1">
    <property type="nucleotide sequence ID" value="NZ_BKDJ01000008.1"/>
</dbReference>
<organism evidence="1 2">
    <name type="scientific">Zafaria cholistanensis</name>
    <dbReference type="NCBI Taxonomy" id="1682741"/>
    <lineage>
        <taxon>Bacteria</taxon>
        <taxon>Bacillati</taxon>
        <taxon>Actinomycetota</taxon>
        <taxon>Actinomycetes</taxon>
        <taxon>Micrococcales</taxon>
        <taxon>Micrococcaceae</taxon>
        <taxon>Zafaria</taxon>
    </lineage>
</organism>
<gene>
    <name evidence="1" type="ORF">NCCP1664_17580</name>
</gene>
<dbReference type="Proteomes" id="UP000325307">
    <property type="component" value="Unassembled WGS sequence"/>
</dbReference>
<name>A0A5A7NSW4_9MICC</name>
<dbReference type="EMBL" id="BKDJ01000008">
    <property type="protein sequence ID" value="GER23262.1"/>
    <property type="molecule type" value="Genomic_DNA"/>
</dbReference>
<accession>A0A5A7NSW4</accession>
<evidence type="ECO:0000313" key="2">
    <source>
        <dbReference type="Proteomes" id="UP000325307"/>
    </source>
</evidence>
<sequence length="61" mass="6678">MHSTGRLARNLDDLCSVLQGLFGKGVWVEFVKEGLVLTGEEAPLTTLLLSVRRHSRSSKAP</sequence>
<dbReference type="InterPro" id="IPR036162">
    <property type="entry name" value="Resolvase-like_N_sf"/>
</dbReference>
<dbReference type="AlphaFoldDB" id="A0A5A7NSW4"/>